<feature type="compositionally biased region" description="Polar residues" evidence="9">
    <location>
        <begin position="431"/>
        <end position="444"/>
    </location>
</feature>
<dbReference type="Pfam" id="PF02037">
    <property type="entry name" value="SAP"/>
    <property type="match status" value="1"/>
</dbReference>
<feature type="compositionally biased region" description="Polar residues" evidence="9">
    <location>
        <begin position="451"/>
        <end position="472"/>
    </location>
</feature>
<evidence type="ECO:0000256" key="4">
    <source>
        <dbReference type="ARBA" id="ARBA00022723"/>
    </source>
</evidence>
<evidence type="ECO:0000256" key="8">
    <source>
        <dbReference type="PROSITE-ProRule" id="PRU00452"/>
    </source>
</evidence>
<dbReference type="InterPro" id="IPR004181">
    <property type="entry name" value="Znf_MIZ"/>
</dbReference>
<dbReference type="InParanoid" id="A0A1J7J1F6"/>
<keyword evidence="6" id="KW-0833">Ubl conjugation pathway</keyword>
<evidence type="ECO:0000313" key="12">
    <source>
        <dbReference type="EMBL" id="OIW33863.1"/>
    </source>
</evidence>
<dbReference type="PROSITE" id="PS51044">
    <property type="entry name" value="ZF_SP_RING"/>
    <property type="match status" value="1"/>
</dbReference>
<proteinExistence type="inferred from homology"/>
<dbReference type="FunCoup" id="A0A1J7J1F6">
    <property type="interactions" value="216"/>
</dbReference>
<dbReference type="InterPro" id="IPR013083">
    <property type="entry name" value="Znf_RING/FYVE/PHD"/>
</dbReference>
<dbReference type="Pfam" id="PF02891">
    <property type="entry name" value="zf-MIZ"/>
    <property type="match status" value="1"/>
</dbReference>
<dbReference type="GO" id="GO:0008270">
    <property type="term" value="F:zinc ion binding"/>
    <property type="evidence" value="ECO:0007669"/>
    <property type="project" value="UniProtKB-KW"/>
</dbReference>
<accession>A0A1J7J1F6</accession>
<feature type="domain" description="SP-RING-type" evidence="10">
    <location>
        <begin position="308"/>
        <end position="393"/>
    </location>
</feature>
<dbReference type="Gene3D" id="2.60.120.780">
    <property type="entry name" value="PINIT domain"/>
    <property type="match status" value="1"/>
</dbReference>
<evidence type="ECO:0000256" key="1">
    <source>
        <dbReference type="ARBA" id="ARBA00004718"/>
    </source>
</evidence>
<evidence type="ECO:0000259" key="11">
    <source>
        <dbReference type="PROSITE" id="PS51466"/>
    </source>
</evidence>
<sequence>MASTSAGPSSAEVAGLSRMAQTPGISKPQLQTICVVNGLAKTGNKADLQRRIVTLIRECEQRGDLQRFNEVKQSIYNNARVHAMAHQPLPNLPPHPSFYSPTTPGGQAAYTNMAPNNGYAPNGYGAANGQRPGILQQNFQYKHSPFYEMVTRIGDLRTCDVMQQHRQTVNVYVRAQDYPALQQCATDPTSMRVMAFCAAGNQGIQEICFPYQSELKVNGGEVKANLRGLKNKPGSTRPVDITSHLRLKPSTYNNNVEFTYALTSKKFYFGVYVCKVTAIDELVEQIKKSKRIAKASVIQEHAVTKKASDPDVVATSQVISLKDPLSYMRLVVPCRGLKCSHIQCFDATAYLQLQEQGPQWICPICNNPAPFEHLAVDEYVKDILTNTPKSVEQVTIEPDGQWLLPSPQSEEKNRPQPETSFVDDDDLVIAQVSNRQSNTATPSRSGYAFSTPAQGSSREGSSMPPRSTTSSKRPIAEVIDLTLSDDEAEARPIKRANTQANGFNGWAQ</sequence>
<keyword evidence="5 8" id="KW-0863">Zinc-finger</keyword>
<evidence type="ECO:0000256" key="9">
    <source>
        <dbReference type="SAM" id="MobiDB-lite"/>
    </source>
</evidence>
<evidence type="ECO:0000256" key="7">
    <source>
        <dbReference type="ARBA" id="ARBA00022833"/>
    </source>
</evidence>
<keyword evidence="7" id="KW-0862">Zinc</keyword>
<dbReference type="STRING" id="1408157.A0A1J7J1F6"/>
<comment type="pathway">
    <text evidence="1">Protein modification; protein sumoylation.</text>
</comment>
<dbReference type="Pfam" id="PF14324">
    <property type="entry name" value="PINIT"/>
    <property type="match status" value="1"/>
</dbReference>
<feature type="domain" description="PINIT" evidence="11">
    <location>
        <begin position="125"/>
        <end position="277"/>
    </location>
</feature>
<reference evidence="12 13" key="1">
    <citation type="submission" date="2016-10" db="EMBL/GenBank/DDBJ databases">
        <title>Draft genome sequence of Coniochaeta ligniaria NRRL30616, a lignocellulolytic fungus for bioabatement of inhibitors in plant biomass hydrolysates.</title>
        <authorList>
            <consortium name="DOE Joint Genome Institute"/>
            <person name="Jimenez D.J."/>
            <person name="Hector R.E."/>
            <person name="Riley R."/>
            <person name="Sun H."/>
            <person name="Grigoriev I.V."/>
            <person name="Van Elsas J.D."/>
            <person name="Nichols N.N."/>
        </authorList>
    </citation>
    <scope>NUCLEOTIDE SEQUENCE [LARGE SCALE GENOMIC DNA]</scope>
    <source>
        <strain evidence="12 13">NRRL 30616</strain>
    </source>
</reference>
<dbReference type="PANTHER" id="PTHR10782">
    <property type="entry name" value="ZINC FINGER MIZ DOMAIN-CONTAINING PROTEIN"/>
    <property type="match status" value="1"/>
</dbReference>
<evidence type="ECO:0000256" key="6">
    <source>
        <dbReference type="ARBA" id="ARBA00022786"/>
    </source>
</evidence>
<dbReference type="InterPro" id="IPR023321">
    <property type="entry name" value="PINIT"/>
</dbReference>
<feature type="compositionally biased region" description="Polar residues" evidence="9">
    <location>
        <begin position="496"/>
        <end position="508"/>
    </location>
</feature>
<gene>
    <name evidence="12" type="ORF">CONLIGDRAFT_652287</name>
</gene>
<dbReference type="OrthoDB" id="28127at2759"/>
<evidence type="ECO:0000256" key="3">
    <source>
        <dbReference type="ARBA" id="ARBA00022679"/>
    </source>
</evidence>
<evidence type="ECO:0000256" key="2">
    <source>
        <dbReference type="ARBA" id="ARBA00005383"/>
    </source>
</evidence>
<dbReference type="InterPro" id="IPR003034">
    <property type="entry name" value="SAP_dom"/>
</dbReference>
<comment type="similarity">
    <text evidence="2">Belongs to the PIAS family.</text>
</comment>
<dbReference type="AlphaFoldDB" id="A0A1J7J1F6"/>
<keyword evidence="3" id="KW-0808">Transferase</keyword>
<dbReference type="CDD" id="cd16792">
    <property type="entry name" value="SP-RING_Siz-like"/>
    <property type="match status" value="1"/>
</dbReference>
<dbReference type="Gene3D" id="3.30.40.10">
    <property type="entry name" value="Zinc/RING finger domain, C3HC4 (zinc finger)"/>
    <property type="match status" value="1"/>
</dbReference>
<protein>
    <submittedName>
        <fullName evidence="12">Uncharacterized protein</fullName>
    </submittedName>
</protein>
<keyword evidence="4" id="KW-0479">Metal-binding</keyword>
<organism evidence="12 13">
    <name type="scientific">Coniochaeta ligniaria NRRL 30616</name>
    <dbReference type="NCBI Taxonomy" id="1408157"/>
    <lineage>
        <taxon>Eukaryota</taxon>
        <taxon>Fungi</taxon>
        <taxon>Dikarya</taxon>
        <taxon>Ascomycota</taxon>
        <taxon>Pezizomycotina</taxon>
        <taxon>Sordariomycetes</taxon>
        <taxon>Sordariomycetidae</taxon>
        <taxon>Coniochaetales</taxon>
        <taxon>Coniochaetaceae</taxon>
        <taxon>Coniochaeta</taxon>
    </lineage>
</organism>
<dbReference type="GO" id="GO:0000785">
    <property type="term" value="C:chromatin"/>
    <property type="evidence" value="ECO:0007669"/>
    <property type="project" value="TreeGrafter"/>
</dbReference>
<evidence type="ECO:0000259" key="10">
    <source>
        <dbReference type="PROSITE" id="PS51044"/>
    </source>
</evidence>
<dbReference type="Proteomes" id="UP000182658">
    <property type="component" value="Unassembled WGS sequence"/>
</dbReference>
<dbReference type="PROSITE" id="PS51466">
    <property type="entry name" value="PINIT"/>
    <property type="match status" value="1"/>
</dbReference>
<dbReference type="EMBL" id="KV875094">
    <property type="protein sequence ID" value="OIW33863.1"/>
    <property type="molecule type" value="Genomic_DNA"/>
</dbReference>
<evidence type="ECO:0000256" key="5">
    <source>
        <dbReference type="ARBA" id="ARBA00022771"/>
    </source>
</evidence>
<dbReference type="UniPathway" id="UPA00886"/>
<evidence type="ECO:0000313" key="13">
    <source>
        <dbReference type="Proteomes" id="UP000182658"/>
    </source>
</evidence>
<keyword evidence="13" id="KW-1185">Reference proteome</keyword>
<dbReference type="GO" id="GO:0061665">
    <property type="term" value="F:SUMO ligase activity"/>
    <property type="evidence" value="ECO:0007669"/>
    <property type="project" value="TreeGrafter"/>
</dbReference>
<feature type="region of interest" description="Disordered" evidence="9">
    <location>
        <begin position="399"/>
        <end position="508"/>
    </location>
</feature>
<dbReference type="GO" id="GO:0016925">
    <property type="term" value="P:protein sumoylation"/>
    <property type="evidence" value="ECO:0007669"/>
    <property type="project" value="UniProtKB-UniPathway"/>
</dbReference>
<dbReference type="InterPro" id="IPR031141">
    <property type="entry name" value="SIZ1/2_SP-RING"/>
</dbReference>
<name>A0A1J7J1F6_9PEZI</name>
<dbReference type="InterPro" id="IPR038654">
    <property type="entry name" value="PINIT_sf"/>
</dbReference>
<dbReference type="PANTHER" id="PTHR10782:SF4">
    <property type="entry name" value="TONALLI, ISOFORM E"/>
    <property type="match status" value="1"/>
</dbReference>